<proteinExistence type="predicted"/>
<gene>
    <name evidence="1" type="ORF">HFIEAGJK_00037</name>
</gene>
<protein>
    <recommendedName>
        <fullName evidence="2">DUF2281 domain-containing protein</fullName>
    </recommendedName>
</protein>
<sequence length="85" mass="9643">MLIAKKLSQLLENMTPQERAEVETFAAFVIARRKLHDLSVLTDDIPTQELMQLVTESGSFDWLDAKEEGVYSIEDGEAVKWLSES</sequence>
<dbReference type="AlphaFoldDB" id="A0A7G9Z7T6"/>
<organism evidence="1">
    <name type="scientific">Candidatus Methanophaga sp. ANME-1 ERB7</name>
    <dbReference type="NCBI Taxonomy" id="2759913"/>
    <lineage>
        <taxon>Archaea</taxon>
        <taxon>Methanobacteriati</taxon>
        <taxon>Methanobacteriota</taxon>
        <taxon>Stenosarchaea group</taxon>
        <taxon>Methanomicrobia</taxon>
        <taxon>Candidatus Methanophagales</taxon>
        <taxon>Candidatus Methanophagaceae</taxon>
        <taxon>Candidatus Methanophaga</taxon>
    </lineage>
</organism>
<dbReference type="EMBL" id="MT631652">
    <property type="protein sequence ID" value="QNO56320.1"/>
    <property type="molecule type" value="Genomic_DNA"/>
</dbReference>
<evidence type="ECO:0008006" key="2">
    <source>
        <dbReference type="Google" id="ProtNLM"/>
    </source>
</evidence>
<accession>A0A7G9Z7T6</accession>
<evidence type="ECO:0000313" key="1">
    <source>
        <dbReference type="EMBL" id="QNO56320.1"/>
    </source>
</evidence>
<reference evidence="1" key="1">
    <citation type="submission" date="2020-06" db="EMBL/GenBank/DDBJ databases">
        <title>Unique genomic features of the anaerobic methanotrophic archaea.</title>
        <authorList>
            <person name="Chadwick G.L."/>
            <person name="Skennerton C.T."/>
            <person name="Laso-Perez R."/>
            <person name="Leu A.O."/>
            <person name="Speth D.R."/>
            <person name="Yu H."/>
            <person name="Morgan-Lang C."/>
            <person name="Hatzenpichler R."/>
            <person name="Goudeau D."/>
            <person name="Malmstrom R."/>
            <person name="Brazelton W.J."/>
            <person name="Woyke T."/>
            <person name="Hallam S.J."/>
            <person name="Tyson G.W."/>
            <person name="Wegener G."/>
            <person name="Boetius A."/>
            <person name="Orphan V."/>
        </authorList>
    </citation>
    <scope>NUCLEOTIDE SEQUENCE</scope>
</reference>
<name>A0A7G9Z7T6_9EURY</name>